<organism evidence="1 2">
    <name type="scientific">Friedmanniomyces endolithicus</name>
    <dbReference type="NCBI Taxonomy" id="329885"/>
    <lineage>
        <taxon>Eukaryota</taxon>
        <taxon>Fungi</taxon>
        <taxon>Dikarya</taxon>
        <taxon>Ascomycota</taxon>
        <taxon>Pezizomycotina</taxon>
        <taxon>Dothideomycetes</taxon>
        <taxon>Dothideomycetidae</taxon>
        <taxon>Mycosphaerellales</taxon>
        <taxon>Teratosphaeriaceae</taxon>
        <taxon>Friedmanniomyces</taxon>
    </lineage>
</organism>
<protein>
    <submittedName>
        <fullName evidence="1">Uncharacterized protein</fullName>
    </submittedName>
</protein>
<comment type="caution">
    <text evidence="1">The sequence shown here is derived from an EMBL/GenBank/DDBJ whole genome shotgun (WGS) entry which is preliminary data.</text>
</comment>
<dbReference type="EMBL" id="JAUJLE010000363">
    <property type="protein sequence ID" value="KAK0959039.1"/>
    <property type="molecule type" value="Genomic_DNA"/>
</dbReference>
<dbReference type="Proteomes" id="UP001175353">
    <property type="component" value="Unassembled WGS sequence"/>
</dbReference>
<sequence length="403" mass="46144">MPLINYFHCTNDELRTFARQRHILVTPSHAVRRRRHYTRSDHIKALKQADKDVSFPFMTLAPELRNHIYRELLLFHDSYSCQPQILATCKMIHSEASDILYRDNLIEVKLRRERHGFYEDSSVQAHGKYCGFMEKFGAVNGDLTDLRWPDFLKRAQWIRFSVQFESLLGNPTVAIPQPEVARANEHNINYALYSLCSFLQGKHSLVAIEVDAGMKLADILVKPARGTCEVTALYVLDPLQLLGPLPLFKIINYDGSVAQLTQSSFPVQERLDGGVIELKVCERLWTFYKAHILSDARLVTPVVRELEGFLGEMAQAKSELNRKTFLCTSDFESSIRVLSFNIRSGLERFDVDLLERALRPDVYGSRLAPAQRRLEMLRGYRNRRKELEEAGDESAASEHVGGG</sequence>
<dbReference type="AlphaFoldDB" id="A0AAN6H8L9"/>
<name>A0AAN6H8L9_9PEZI</name>
<proteinExistence type="predicted"/>
<gene>
    <name evidence="1" type="ORF">LTR91_021066</name>
</gene>
<keyword evidence="2" id="KW-1185">Reference proteome</keyword>
<accession>A0AAN6H8L9</accession>
<evidence type="ECO:0000313" key="1">
    <source>
        <dbReference type="EMBL" id="KAK0959039.1"/>
    </source>
</evidence>
<evidence type="ECO:0000313" key="2">
    <source>
        <dbReference type="Proteomes" id="UP001175353"/>
    </source>
</evidence>
<reference evidence="1" key="1">
    <citation type="submission" date="2023-06" db="EMBL/GenBank/DDBJ databases">
        <title>Black Yeasts Isolated from many extreme environments.</title>
        <authorList>
            <person name="Coleine C."/>
            <person name="Stajich J.E."/>
            <person name="Selbmann L."/>
        </authorList>
    </citation>
    <scope>NUCLEOTIDE SEQUENCE</scope>
    <source>
        <strain evidence="1">CCFEE 5200</strain>
    </source>
</reference>